<organism evidence="2 3">
    <name type="scientific">Elysia chlorotica</name>
    <name type="common">Eastern emerald elysia</name>
    <name type="synonym">Sea slug</name>
    <dbReference type="NCBI Taxonomy" id="188477"/>
    <lineage>
        <taxon>Eukaryota</taxon>
        <taxon>Metazoa</taxon>
        <taxon>Spiralia</taxon>
        <taxon>Lophotrochozoa</taxon>
        <taxon>Mollusca</taxon>
        <taxon>Gastropoda</taxon>
        <taxon>Heterobranchia</taxon>
        <taxon>Euthyneura</taxon>
        <taxon>Panpulmonata</taxon>
        <taxon>Sacoglossa</taxon>
        <taxon>Placobranchoidea</taxon>
        <taxon>Plakobranchidae</taxon>
        <taxon>Elysia</taxon>
    </lineage>
</organism>
<dbReference type="Proteomes" id="UP000271974">
    <property type="component" value="Unassembled WGS sequence"/>
</dbReference>
<evidence type="ECO:0000256" key="1">
    <source>
        <dbReference type="SAM" id="Phobius"/>
    </source>
</evidence>
<proteinExistence type="predicted"/>
<dbReference type="OrthoDB" id="6274630at2759"/>
<keyword evidence="3" id="KW-1185">Reference proteome</keyword>
<evidence type="ECO:0000313" key="3">
    <source>
        <dbReference type="Proteomes" id="UP000271974"/>
    </source>
</evidence>
<reference evidence="2 3" key="1">
    <citation type="submission" date="2019-01" db="EMBL/GenBank/DDBJ databases">
        <title>A draft genome assembly of the solar-powered sea slug Elysia chlorotica.</title>
        <authorList>
            <person name="Cai H."/>
            <person name="Li Q."/>
            <person name="Fang X."/>
            <person name="Li J."/>
            <person name="Curtis N.E."/>
            <person name="Altenburger A."/>
            <person name="Shibata T."/>
            <person name="Feng M."/>
            <person name="Maeda T."/>
            <person name="Schwartz J.A."/>
            <person name="Shigenobu S."/>
            <person name="Lundholm N."/>
            <person name="Nishiyama T."/>
            <person name="Yang H."/>
            <person name="Hasebe M."/>
            <person name="Li S."/>
            <person name="Pierce S.K."/>
            <person name="Wang J."/>
        </authorList>
    </citation>
    <scope>NUCLEOTIDE SEQUENCE [LARGE SCALE GENOMIC DNA]</scope>
    <source>
        <strain evidence="2">EC2010</strain>
        <tissue evidence="2">Whole organism of an adult</tissue>
    </source>
</reference>
<name>A0A3S0Z5K1_ELYCH</name>
<feature type="transmembrane region" description="Helical" evidence="1">
    <location>
        <begin position="90"/>
        <end position="108"/>
    </location>
</feature>
<comment type="caution">
    <text evidence="2">The sequence shown here is derived from an EMBL/GenBank/DDBJ whole genome shotgun (WGS) entry which is preliminary data.</text>
</comment>
<keyword evidence="1" id="KW-0812">Transmembrane</keyword>
<keyword evidence="1" id="KW-1133">Transmembrane helix</keyword>
<dbReference type="EMBL" id="RQTK01001259">
    <property type="protein sequence ID" value="RUS71184.1"/>
    <property type="molecule type" value="Genomic_DNA"/>
</dbReference>
<evidence type="ECO:0000313" key="2">
    <source>
        <dbReference type="EMBL" id="RUS71184.1"/>
    </source>
</evidence>
<accession>A0A3S0Z5K1</accession>
<sequence>MSALRASGGIPSGPAALPDLRDLMALVISALLGAFVFMLRGSVCDGMSTGVDGAGLFSVSLKCSAHRRLWSSSPGMVFPSLSFMGRLLEFFFPESVLVISYSLFIFLWPAAVSASVVSSSMKVLLSCLALFFTCRFRSQ</sequence>
<keyword evidence="1" id="KW-0472">Membrane</keyword>
<gene>
    <name evidence="2" type="ORF">EGW08_021054</name>
</gene>
<protein>
    <submittedName>
        <fullName evidence="2">Uncharacterized protein</fullName>
    </submittedName>
</protein>
<feature type="transmembrane region" description="Helical" evidence="1">
    <location>
        <begin position="20"/>
        <end position="39"/>
    </location>
</feature>
<dbReference type="AlphaFoldDB" id="A0A3S0Z5K1"/>